<dbReference type="GO" id="GO:0005524">
    <property type="term" value="F:ATP binding"/>
    <property type="evidence" value="ECO:0007669"/>
    <property type="project" value="UniProtKB-KW"/>
</dbReference>
<sequence length="417" mass="46814">MAGKPKCVLAYSGGLDTSVILVWLIEKGFDVICYCANVGQLKEDFDKVREKALKCGASKVYIEDLREEFVKDYVFWAVKANAQYEGRYLLGTSLARPVIAKRQVEIAQKEGAKWLSHGATGKGNDQVRFELCAQALDAAIQTLAPWRETEFIERFKGRQDLLDYAAAHNIQVEATKKASYSVDENLYHTSYESGMLEDPMVPPLKEMFKMTVDPEDAPDKAEKVRIDFEEGVPVKVTNHDDGTVKTEPLELFLYLNELAGKHGVGRIDIVENRFVGIKSRGVYETPGGQILRVAHMDLEGLCVDREVLRLKEGHQLEFSRLCYNGFWFAPEMELTKASIDFTQRRVAGGVELSLYKGNVTVLGRESPYSLYSADLASMEIEGGGAAFDYVPMDAQGFIRINAVRLRAYNALERTFNK</sequence>
<dbReference type="EC" id="6.3.4.5" evidence="3"/>
<evidence type="ECO:0000259" key="11">
    <source>
        <dbReference type="Pfam" id="PF00764"/>
    </source>
</evidence>
<dbReference type="GO" id="GO:0000050">
    <property type="term" value="P:urea cycle"/>
    <property type="evidence" value="ECO:0007669"/>
    <property type="project" value="TreeGrafter"/>
</dbReference>
<keyword evidence="7" id="KW-0028">Amino-acid biosynthesis</keyword>
<comment type="pathway">
    <text evidence="1">Amino-acid biosynthesis; L-arginine biosynthesis; L-arginine from L-ornithine and carbamoyl phosphate: step 2/3.</text>
</comment>
<keyword evidence="8" id="KW-0547">Nucleotide-binding</keyword>
<dbReference type="EMBL" id="SDOX01000006">
    <property type="protein sequence ID" value="TFJ87355.1"/>
    <property type="molecule type" value="Genomic_DNA"/>
</dbReference>
<dbReference type="InterPro" id="IPR024074">
    <property type="entry name" value="AS_cat/multimer_dom_body"/>
</dbReference>
<dbReference type="InterPro" id="IPR023434">
    <property type="entry name" value="Arginosuc_synth_type_1_subfam"/>
</dbReference>
<accession>A0A4D9DCU8</accession>
<dbReference type="Pfam" id="PF20979">
    <property type="entry name" value="Arginosuc_syn_C"/>
    <property type="match status" value="1"/>
</dbReference>
<evidence type="ECO:0000259" key="12">
    <source>
        <dbReference type="Pfam" id="PF20979"/>
    </source>
</evidence>
<dbReference type="UniPathway" id="UPA00068">
    <property type="reaction ID" value="UER00113"/>
</dbReference>
<proteinExistence type="inferred from homology"/>
<dbReference type="CDD" id="cd01999">
    <property type="entry name" value="ASS"/>
    <property type="match status" value="1"/>
</dbReference>
<evidence type="ECO:0000256" key="5">
    <source>
        <dbReference type="ARBA" id="ARBA00022571"/>
    </source>
</evidence>
<keyword evidence="6" id="KW-0436">Ligase</keyword>
<protein>
    <recommendedName>
        <fullName evidence="4">Argininosuccinate synthase</fullName>
        <ecNumber evidence="3">6.3.4.5</ecNumber>
    </recommendedName>
    <alternativeName>
        <fullName evidence="10">Citrulline--aspartate ligase</fullName>
    </alternativeName>
</protein>
<dbReference type="NCBIfam" id="NF001770">
    <property type="entry name" value="PRK00509.1"/>
    <property type="match status" value="1"/>
</dbReference>
<dbReference type="GO" id="GO:0004055">
    <property type="term" value="F:argininosuccinate synthase activity"/>
    <property type="evidence" value="ECO:0007669"/>
    <property type="project" value="UniProtKB-EC"/>
</dbReference>
<gene>
    <name evidence="13" type="ORF">NSK_001687</name>
</gene>
<dbReference type="GO" id="GO:0005737">
    <property type="term" value="C:cytoplasm"/>
    <property type="evidence" value="ECO:0007669"/>
    <property type="project" value="TreeGrafter"/>
</dbReference>
<evidence type="ECO:0000256" key="4">
    <source>
        <dbReference type="ARBA" id="ARBA00014810"/>
    </source>
</evidence>
<comment type="caution">
    <text evidence="13">The sequence shown here is derived from an EMBL/GenBank/DDBJ whole genome shotgun (WGS) entry which is preliminary data.</text>
</comment>
<dbReference type="PROSITE" id="PS00564">
    <property type="entry name" value="ARGININOSUCCIN_SYN_1"/>
    <property type="match status" value="1"/>
</dbReference>
<dbReference type="PANTHER" id="PTHR11587:SF2">
    <property type="entry name" value="ARGININOSUCCINATE SYNTHASE"/>
    <property type="match status" value="1"/>
</dbReference>
<evidence type="ECO:0000256" key="2">
    <source>
        <dbReference type="ARBA" id="ARBA00011881"/>
    </source>
</evidence>
<dbReference type="FunFam" id="3.40.50.620:FF:000019">
    <property type="entry name" value="Argininosuccinate synthase"/>
    <property type="match status" value="1"/>
</dbReference>
<dbReference type="NCBIfam" id="TIGR00032">
    <property type="entry name" value="argG"/>
    <property type="match status" value="1"/>
</dbReference>
<dbReference type="OrthoDB" id="1688907at2759"/>
<dbReference type="GO" id="GO:0006526">
    <property type="term" value="P:L-arginine biosynthetic process"/>
    <property type="evidence" value="ECO:0007669"/>
    <property type="project" value="UniProtKB-UniPathway"/>
</dbReference>
<dbReference type="InterPro" id="IPR014729">
    <property type="entry name" value="Rossmann-like_a/b/a_fold"/>
</dbReference>
<dbReference type="AlphaFoldDB" id="A0A4D9DCU8"/>
<evidence type="ECO:0000256" key="3">
    <source>
        <dbReference type="ARBA" id="ARBA00012286"/>
    </source>
</evidence>
<feature type="domain" description="Arginosuccinate synthase C-terminal" evidence="12">
    <location>
        <begin position="180"/>
        <end position="408"/>
    </location>
</feature>
<feature type="domain" description="Arginosuccinate synthase-like N-terminal" evidence="11">
    <location>
        <begin position="6"/>
        <end position="170"/>
    </location>
</feature>
<dbReference type="FunFam" id="3.90.1260.10:FF:000003">
    <property type="entry name" value="Argininosuccinate synthase"/>
    <property type="match status" value="1"/>
</dbReference>
<evidence type="ECO:0000256" key="10">
    <source>
        <dbReference type="ARBA" id="ARBA00029916"/>
    </source>
</evidence>
<keyword evidence="9" id="KW-0067">ATP-binding</keyword>
<organism evidence="13 14">
    <name type="scientific">Nannochloropsis salina CCMP1776</name>
    <dbReference type="NCBI Taxonomy" id="1027361"/>
    <lineage>
        <taxon>Eukaryota</taxon>
        <taxon>Sar</taxon>
        <taxon>Stramenopiles</taxon>
        <taxon>Ochrophyta</taxon>
        <taxon>Eustigmatophyceae</taxon>
        <taxon>Eustigmatales</taxon>
        <taxon>Monodopsidaceae</taxon>
        <taxon>Microchloropsis</taxon>
        <taxon>Microchloropsis salina</taxon>
    </lineage>
</organism>
<dbReference type="Pfam" id="PF00764">
    <property type="entry name" value="Arginosuc_synth"/>
    <property type="match status" value="1"/>
</dbReference>
<dbReference type="PROSITE" id="PS00565">
    <property type="entry name" value="ARGININOSUCCIN_SYN_2"/>
    <property type="match status" value="1"/>
</dbReference>
<name>A0A4D9DCU8_9STRA</name>
<dbReference type="Gene3D" id="3.40.50.620">
    <property type="entry name" value="HUPs"/>
    <property type="match status" value="1"/>
</dbReference>
<dbReference type="InterPro" id="IPR048268">
    <property type="entry name" value="Arginosuc_syn_C"/>
</dbReference>
<evidence type="ECO:0000313" key="13">
    <source>
        <dbReference type="EMBL" id="TFJ87355.1"/>
    </source>
</evidence>
<evidence type="ECO:0000256" key="6">
    <source>
        <dbReference type="ARBA" id="ARBA00022598"/>
    </source>
</evidence>
<keyword evidence="5" id="KW-0055">Arginine biosynthesis</keyword>
<keyword evidence="14" id="KW-1185">Reference proteome</keyword>
<dbReference type="SUPFAM" id="SSF52402">
    <property type="entry name" value="Adenine nucleotide alpha hydrolases-like"/>
    <property type="match status" value="1"/>
</dbReference>
<dbReference type="InterPro" id="IPR001518">
    <property type="entry name" value="Arginosuc_synth"/>
</dbReference>
<dbReference type="PANTHER" id="PTHR11587">
    <property type="entry name" value="ARGININOSUCCINATE SYNTHASE"/>
    <property type="match status" value="1"/>
</dbReference>
<reference evidence="13 14" key="1">
    <citation type="submission" date="2019-01" db="EMBL/GenBank/DDBJ databases">
        <title>Nuclear Genome Assembly of the Microalgal Biofuel strain Nannochloropsis salina CCMP1776.</title>
        <authorList>
            <person name="Hovde B."/>
        </authorList>
    </citation>
    <scope>NUCLEOTIDE SEQUENCE [LARGE SCALE GENOMIC DNA]</scope>
    <source>
        <strain evidence="13 14">CCMP1776</strain>
    </source>
</reference>
<dbReference type="SUPFAM" id="SSF69864">
    <property type="entry name" value="Argininosuccinate synthetase, C-terminal domain"/>
    <property type="match status" value="1"/>
</dbReference>
<evidence type="ECO:0000256" key="8">
    <source>
        <dbReference type="ARBA" id="ARBA00022741"/>
    </source>
</evidence>
<comment type="subunit">
    <text evidence="2">Homotetramer.</text>
</comment>
<dbReference type="InterPro" id="IPR048267">
    <property type="entry name" value="Arginosuc_syn_N"/>
</dbReference>
<evidence type="ECO:0000256" key="7">
    <source>
        <dbReference type="ARBA" id="ARBA00022605"/>
    </source>
</evidence>
<dbReference type="Proteomes" id="UP000355283">
    <property type="component" value="Unassembled WGS sequence"/>
</dbReference>
<dbReference type="GO" id="GO:0000053">
    <property type="term" value="P:argininosuccinate metabolic process"/>
    <property type="evidence" value="ECO:0007669"/>
    <property type="project" value="TreeGrafter"/>
</dbReference>
<evidence type="ECO:0000313" key="14">
    <source>
        <dbReference type="Proteomes" id="UP000355283"/>
    </source>
</evidence>
<dbReference type="InterPro" id="IPR018223">
    <property type="entry name" value="Arginosuc_synth_CS"/>
</dbReference>
<dbReference type="Gene3D" id="3.90.1260.10">
    <property type="entry name" value="Argininosuccinate synthetase, chain A, domain 2"/>
    <property type="match status" value="1"/>
</dbReference>
<evidence type="ECO:0000256" key="1">
    <source>
        <dbReference type="ARBA" id="ARBA00004967"/>
    </source>
</evidence>
<evidence type="ECO:0000256" key="9">
    <source>
        <dbReference type="ARBA" id="ARBA00022840"/>
    </source>
</evidence>
<dbReference type="HAMAP" id="MF_00005">
    <property type="entry name" value="Arg_succ_synth_type1"/>
    <property type="match status" value="1"/>
</dbReference>